<dbReference type="AlphaFoldDB" id="A0A0K2UIX0"/>
<organism evidence="1">
    <name type="scientific">Lepeophtheirus salmonis</name>
    <name type="common">Salmon louse</name>
    <name type="synonym">Caligus salmonis</name>
    <dbReference type="NCBI Taxonomy" id="72036"/>
    <lineage>
        <taxon>Eukaryota</taxon>
        <taxon>Metazoa</taxon>
        <taxon>Ecdysozoa</taxon>
        <taxon>Arthropoda</taxon>
        <taxon>Crustacea</taxon>
        <taxon>Multicrustacea</taxon>
        <taxon>Hexanauplia</taxon>
        <taxon>Copepoda</taxon>
        <taxon>Siphonostomatoida</taxon>
        <taxon>Caligidae</taxon>
        <taxon>Lepeophtheirus</taxon>
    </lineage>
</organism>
<sequence>MNKLKKEEFIVSNSHLHSLLSQSESKMDPNLIGTIIENLLVQNINMDSQNDKINEQIDNEKCLAIIQNRRNFKPRLRETHSLSSRGREVPKLSLMVEFDEKSSKGKSCSKTVLHKFNAKRLPNNANIQFL</sequence>
<protein>
    <submittedName>
        <fullName evidence="1">Uncharacterized protein</fullName>
    </submittedName>
</protein>
<evidence type="ECO:0000313" key="1">
    <source>
        <dbReference type="EMBL" id="CDW38183.1"/>
    </source>
</evidence>
<reference evidence="1" key="1">
    <citation type="submission" date="2014-05" db="EMBL/GenBank/DDBJ databases">
        <authorList>
            <person name="Chronopoulou M."/>
        </authorList>
    </citation>
    <scope>NUCLEOTIDE SEQUENCE</scope>
    <source>
        <tissue evidence="1">Whole organism</tissue>
    </source>
</reference>
<name>A0A0K2UIX0_LEPSM</name>
<proteinExistence type="predicted"/>
<accession>A0A0K2UIX0</accession>
<dbReference type="EMBL" id="HACA01020822">
    <property type="protein sequence ID" value="CDW38183.1"/>
    <property type="molecule type" value="Transcribed_RNA"/>
</dbReference>